<dbReference type="AlphaFoldDB" id="A0A9W9NMM0"/>
<organism evidence="3 4">
    <name type="scientific">Penicillium citrinum</name>
    <dbReference type="NCBI Taxonomy" id="5077"/>
    <lineage>
        <taxon>Eukaryota</taxon>
        <taxon>Fungi</taxon>
        <taxon>Dikarya</taxon>
        <taxon>Ascomycota</taxon>
        <taxon>Pezizomycotina</taxon>
        <taxon>Eurotiomycetes</taxon>
        <taxon>Eurotiomycetidae</taxon>
        <taxon>Eurotiales</taxon>
        <taxon>Aspergillaceae</taxon>
        <taxon>Penicillium</taxon>
    </lineage>
</organism>
<dbReference type="EMBL" id="JAPQKT010000008">
    <property type="protein sequence ID" value="KAJ5222747.1"/>
    <property type="molecule type" value="Genomic_DNA"/>
</dbReference>
<accession>A0A9W9NMM0</accession>
<evidence type="ECO:0008006" key="5">
    <source>
        <dbReference type="Google" id="ProtNLM"/>
    </source>
</evidence>
<reference evidence="3" key="2">
    <citation type="journal article" date="2023" name="IMA Fungus">
        <title>Comparative genomic study of the Penicillium genus elucidates a diverse pangenome and 15 lateral gene transfer events.</title>
        <authorList>
            <person name="Petersen C."/>
            <person name="Sorensen T."/>
            <person name="Nielsen M.R."/>
            <person name="Sondergaard T.E."/>
            <person name="Sorensen J.L."/>
            <person name="Fitzpatrick D.A."/>
            <person name="Frisvad J.C."/>
            <person name="Nielsen K.L."/>
        </authorList>
    </citation>
    <scope>NUCLEOTIDE SEQUENCE</scope>
    <source>
        <strain evidence="3">IBT 23319</strain>
    </source>
</reference>
<sequence>MDRDRRRFDDRRGGESYRPSDRPARSPSRGYDGRRRSPPRNRSRPRADTWVPNRGFTRPRSRSPIEYRRRSRTPPFQPRGYGQAPFVRRRSPHRRFSPRRDDRNRSPPPGPSWRSRSPYSEGKSGDASRGRSSPRRPRDISPGSQDFRTARRMTPTIPSGDRNSRVLSPRPPQPASIRSQSPSQPYRRDPPADIGRDRPSSRSRQTSPSHALASESNTTSRRSSPFHHGDRGGVPPRRSRSRSPAHQSPFHRPSLAPGRSPRRDHPQETGISDHMKGPEDPERLAKKQSFDQMQQPGAPRLSRNIPTQPRNLGLTQTPPLGPSQGLKGPPPHNRGPHNASALAAPTRPRHGAGSRDGPWMGGPSGPRRGPHPMPSHGAPSGPRASFTPPMPGGPGYRYQGPRHGSSVSGSPMTPKSPNYLAGLNSIIPGGRALPSAVDATTEKRLSQLEADKEKLLDQMTSIQKSRRAGLRDWDRLDRESSICALKSELAEGHLQRMADESIGEGVLY</sequence>
<reference evidence="3" key="1">
    <citation type="submission" date="2022-11" db="EMBL/GenBank/DDBJ databases">
        <authorList>
            <person name="Petersen C."/>
        </authorList>
    </citation>
    <scope>NUCLEOTIDE SEQUENCE</scope>
    <source>
        <strain evidence="3">IBT 23319</strain>
    </source>
</reference>
<feature type="coiled-coil region" evidence="1">
    <location>
        <begin position="438"/>
        <end position="465"/>
    </location>
</feature>
<feature type="compositionally biased region" description="Basic and acidic residues" evidence="2">
    <location>
        <begin position="1"/>
        <end position="24"/>
    </location>
</feature>
<comment type="caution">
    <text evidence="3">The sequence shown here is derived from an EMBL/GenBank/DDBJ whole genome shotgun (WGS) entry which is preliminary data.</text>
</comment>
<dbReference type="Proteomes" id="UP001147733">
    <property type="component" value="Unassembled WGS sequence"/>
</dbReference>
<evidence type="ECO:0000256" key="2">
    <source>
        <dbReference type="SAM" id="MobiDB-lite"/>
    </source>
</evidence>
<feature type="compositionally biased region" description="Polar residues" evidence="2">
    <location>
        <begin position="214"/>
        <end position="223"/>
    </location>
</feature>
<dbReference type="OrthoDB" id="5424692at2759"/>
<feature type="region of interest" description="Disordered" evidence="2">
    <location>
        <begin position="1"/>
        <end position="417"/>
    </location>
</feature>
<keyword evidence="4" id="KW-1185">Reference proteome</keyword>
<evidence type="ECO:0000313" key="3">
    <source>
        <dbReference type="EMBL" id="KAJ5222747.1"/>
    </source>
</evidence>
<feature type="compositionally biased region" description="Basic and acidic residues" evidence="2">
    <location>
        <begin position="261"/>
        <end position="289"/>
    </location>
</feature>
<evidence type="ECO:0000256" key="1">
    <source>
        <dbReference type="SAM" id="Coils"/>
    </source>
</evidence>
<protein>
    <recommendedName>
        <fullName evidence="5">Serine/arginine repetitive matrix protein 1</fullName>
    </recommendedName>
</protein>
<dbReference type="GeneID" id="81387072"/>
<name>A0A9W9NMM0_PENCI</name>
<feature type="compositionally biased region" description="Basic residues" evidence="2">
    <location>
        <begin position="87"/>
        <end position="97"/>
    </location>
</feature>
<keyword evidence="1" id="KW-0175">Coiled coil</keyword>
<dbReference type="RefSeq" id="XP_056497670.1">
    <property type="nucleotide sequence ID" value="XM_056647905.1"/>
</dbReference>
<evidence type="ECO:0000313" key="4">
    <source>
        <dbReference type="Proteomes" id="UP001147733"/>
    </source>
</evidence>
<feature type="compositionally biased region" description="Polar residues" evidence="2">
    <location>
        <begin position="405"/>
        <end position="416"/>
    </location>
</feature>
<feature type="compositionally biased region" description="Polar residues" evidence="2">
    <location>
        <begin position="304"/>
        <end position="318"/>
    </location>
</feature>
<gene>
    <name evidence="3" type="ORF">N7469_008987</name>
</gene>
<proteinExistence type="predicted"/>
<feature type="compositionally biased region" description="Basic and acidic residues" evidence="2">
    <location>
        <begin position="186"/>
        <end position="200"/>
    </location>
</feature>
<feature type="compositionally biased region" description="Low complexity" evidence="2">
    <location>
        <begin position="112"/>
        <end position="122"/>
    </location>
</feature>